<evidence type="ECO:0000256" key="3">
    <source>
        <dbReference type="SAM" id="Coils"/>
    </source>
</evidence>
<comment type="similarity">
    <text evidence="2">Belongs to the NET family.</text>
</comment>
<proteinExistence type="inferred from homology"/>
<dbReference type="OrthoDB" id="2019833at2759"/>
<keyword evidence="6" id="KW-1185">Reference proteome</keyword>
<sequence>MMFTVRDMDSKVKAMIKLIEEDADSFARRVKMYYKKRPELMKLVEEFYRAYHAFLAKDMITLRGALRPSHLPWRAFPNQVPINLKAKVDVESVRAINAETEVQILKDALAKLEAEKEAGLLQ</sequence>
<dbReference type="InterPro" id="IPR011684">
    <property type="entry name" value="NAB"/>
</dbReference>
<organism evidence="5 6">
    <name type="scientific">Coptis chinensis</name>
    <dbReference type="NCBI Taxonomy" id="261450"/>
    <lineage>
        <taxon>Eukaryota</taxon>
        <taxon>Viridiplantae</taxon>
        <taxon>Streptophyta</taxon>
        <taxon>Embryophyta</taxon>
        <taxon>Tracheophyta</taxon>
        <taxon>Spermatophyta</taxon>
        <taxon>Magnoliopsida</taxon>
        <taxon>Ranunculales</taxon>
        <taxon>Ranunculaceae</taxon>
        <taxon>Coptidoideae</taxon>
        <taxon>Coptis</taxon>
    </lineage>
</organism>
<dbReference type="Proteomes" id="UP000631114">
    <property type="component" value="Unassembled WGS sequence"/>
</dbReference>
<comment type="caution">
    <text evidence="5">The sequence shown here is derived from an EMBL/GenBank/DDBJ whole genome shotgun (WGS) entry which is preliminary data.</text>
</comment>
<dbReference type="GO" id="GO:0051015">
    <property type="term" value="F:actin filament binding"/>
    <property type="evidence" value="ECO:0007669"/>
    <property type="project" value="TreeGrafter"/>
</dbReference>
<keyword evidence="1 3" id="KW-0175">Coiled coil</keyword>
<dbReference type="PROSITE" id="PS51774">
    <property type="entry name" value="NAB"/>
    <property type="match status" value="1"/>
</dbReference>
<dbReference type="EMBL" id="JADFTS010000001">
    <property type="protein sequence ID" value="KAF9624631.1"/>
    <property type="molecule type" value="Genomic_DNA"/>
</dbReference>
<dbReference type="GO" id="GO:0005886">
    <property type="term" value="C:plasma membrane"/>
    <property type="evidence" value="ECO:0007669"/>
    <property type="project" value="TreeGrafter"/>
</dbReference>
<dbReference type="PANTHER" id="PTHR32258:SF6">
    <property type="entry name" value="PROTEIN NETWORKED 1A"/>
    <property type="match status" value="1"/>
</dbReference>
<dbReference type="PANTHER" id="PTHR32258">
    <property type="entry name" value="PROTEIN NETWORKED 4A"/>
    <property type="match status" value="1"/>
</dbReference>
<feature type="domain" description="NAB" evidence="4">
    <location>
        <begin position="1"/>
        <end position="65"/>
    </location>
</feature>
<dbReference type="AlphaFoldDB" id="A0A835IV17"/>
<accession>A0A835IV17</accession>
<evidence type="ECO:0000313" key="6">
    <source>
        <dbReference type="Proteomes" id="UP000631114"/>
    </source>
</evidence>
<evidence type="ECO:0000256" key="1">
    <source>
        <dbReference type="ARBA" id="ARBA00023054"/>
    </source>
</evidence>
<gene>
    <name evidence="5" type="ORF">IFM89_012127</name>
</gene>
<evidence type="ECO:0000313" key="5">
    <source>
        <dbReference type="EMBL" id="KAF9624631.1"/>
    </source>
</evidence>
<reference evidence="5 6" key="1">
    <citation type="submission" date="2020-10" db="EMBL/GenBank/DDBJ databases">
        <title>The Coptis chinensis genome and diversification of protoberbering-type alkaloids.</title>
        <authorList>
            <person name="Wang B."/>
            <person name="Shu S."/>
            <person name="Song C."/>
            <person name="Liu Y."/>
        </authorList>
    </citation>
    <scope>NUCLEOTIDE SEQUENCE [LARGE SCALE GENOMIC DNA]</scope>
    <source>
        <strain evidence="5">HL-2020</strain>
        <tissue evidence="5">Leaf</tissue>
    </source>
</reference>
<feature type="coiled-coil region" evidence="3">
    <location>
        <begin position="95"/>
        <end position="122"/>
    </location>
</feature>
<evidence type="ECO:0000259" key="4">
    <source>
        <dbReference type="PROSITE" id="PS51774"/>
    </source>
</evidence>
<dbReference type="InterPro" id="IPR051861">
    <property type="entry name" value="NET_actin-binding_domain"/>
</dbReference>
<protein>
    <recommendedName>
        <fullName evidence="4">NAB domain-containing protein</fullName>
    </recommendedName>
</protein>
<dbReference type="Pfam" id="PF07765">
    <property type="entry name" value="KIP1"/>
    <property type="match status" value="1"/>
</dbReference>
<evidence type="ECO:0000256" key="2">
    <source>
        <dbReference type="ARBA" id="ARBA00038006"/>
    </source>
</evidence>
<name>A0A835IV17_9MAGN</name>